<evidence type="ECO:0000313" key="4">
    <source>
        <dbReference type="Proteomes" id="UP001279410"/>
    </source>
</evidence>
<dbReference type="Proteomes" id="UP001279410">
    <property type="component" value="Unassembled WGS sequence"/>
</dbReference>
<feature type="region of interest" description="Disordered" evidence="1">
    <location>
        <begin position="248"/>
        <end position="297"/>
    </location>
</feature>
<accession>A0AAD3MJ32</accession>
<sequence length="531" mass="58457">MAVCKTLNTFLQQLKKQFSDCTDPLESHSHQSRIVDIERAERAEREALIQRAERLCTLQEAHRNAVLERLGLSIQQDNLPSPHPPAPPRCRPESSLQGRRIRPIVNLPPLNLKEKNPGGTSSTNQLLDEDDPFFEQKLRLGSHMAVLACKLAKVTARNRSPSPDGFVSSVDSLSTVDTHTPSEQRAISKLGSPVTPRFTPNPPQTAATMKKSRLPARAGREVADGCPRQSATNKVKTTVKTLEQCQLVRRPPHQPAVPPKRTTLAPAPPSTAVPAKTRGLRRGTNLRPPKADRGQVKDDIKPLAKASESLSLCFRQLASEDWEKKIDGLKTVRALARYHPELLQPKLHEICLILEEEVKNLRSSVACAAMDGIAELHLCLGKAMDPEADRTGRALLLKLAQTTSAFIHQQANLALDALVEGCSPSRVVSALLNTGLSHCCAAVRASTAQHLHQLAAIIGVDQTLTAGKTFAERFVTAVTKMTVDAAPQVRLHGMKMLEGLVHQRDFMALWDKVVPVKDRRPLEKILKKMRQ</sequence>
<protein>
    <recommendedName>
        <fullName evidence="2">TOG domain-containing protein</fullName>
    </recommendedName>
</protein>
<comment type="caution">
    <text evidence="3">The sequence shown here is derived from an EMBL/GenBank/DDBJ whole genome shotgun (WGS) entry which is preliminary data.</text>
</comment>
<name>A0AAD3MJ32_LATJO</name>
<dbReference type="Gene3D" id="1.25.10.10">
    <property type="entry name" value="Leucine-rich Repeat Variant"/>
    <property type="match status" value="1"/>
</dbReference>
<dbReference type="InterPro" id="IPR034085">
    <property type="entry name" value="TOG"/>
</dbReference>
<dbReference type="EMBL" id="BRZM01000020">
    <property type="protein sequence ID" value="GLD54729.1"/>
    <property type="molecule type" value="Genomic_DNA"/>
</dbReference>
<evidence type="ECO:0000256" key="1">
    <source>
        <dbReference type="SAM" id="MobiDB-lite"/>
    </source>
</evidence>
<keyword evidence="4" id="KW-1185">Reference proteome</keyword>
<feature type="region of interest" description="Disordered" evidence="1">
    <location>
        <begin position="75"/>
        <end position="96"/>
    </location>
</feature>
<organism evidence="3 4">
    <name type="scientific">Lates japonicus</name>
    <name type="common">Japanese lates</name>
    <dbReference type="NCBI Taxonomy" id="270547"/>
    <lineage>
        <taxon>Eukaryota</taxon>
        <taxon>Metazoa</taxon>
        <taxon>Chordata</taxon>
        <taxon>Craniata</taxon>
        <taxon>Vertebrata</taxon>
        <taxon>Euteleostomi</taxon>
        <taxon>Actinopterygii</taxon>
        <taxon>Neopterygii</taxon>
        <taxon>Teleostei</taxon>
        <taxon>Neoteleostei</taxon>
        <taxon>Acanthomorphata</taxon>
        <taxon>Carangaria</taxon>
        <taxon>Carangaria incertae sedis</taxon>
        <taxon>Centropomidae</taxon>
        <taxon>Lates</taxon>
    </lineage>
</organism>
<gene>
    <name evidence="3" type="ORF">AKAME5_000730900</name>
</gene>
<dbReference type="PANTHER" id="PTHR21567:SF87">
    <property type="entry name" value="CRESCERIN-LIKE PROTEIN CHE-12"/>
    <property type="match status" value="1"/>
</dbReference>
<dbReference type="PANTHER" id="PTHR21567">
    <property type="entry name" value="CLASP"/>
    <property type="match status" value="1"/>
</dbReference>
<reference evidence="3" key="1">
    <citation type="submission" date="2022-08" db="EMBL/GenBank/DDBJ databases">
        <title>Genome sequencing of akame (Lates japonicus).</title>
        <authorList>
            <person name="Hashiguchi Y."/>
            <person name="Takahashi H."/>
        </authorList>
    </citation>
    <scope>NUCLEOTIDE SEQUENCE</scope>
    <source>
        <strain evidence="3">Kochi</strain>
    </source>
</reference>
<evidence type="ECO:0000259" key="2">
    <source>
        <dbReference type="SMART" id="SM01349"/>
    </source>
</evidence>
<dbReference type="GO" id="GO:0005929">
    <property type="term" value="C:cilium"/>
    <property type="evidence" value="ECO:0007669"/>
    <property type="project" value="TreeGrafter"/>
</dbReference>
<dbReference type="Pfam" id="PF12348">
    <property type="entry name" value="CLASP_N"/>
    <property type="match status" value="1"/>
</dbReference>
<feature type="region of interest" description="Disordered" evidence="1">
    <location>
        <begin position="176"/>
        <end position="235"/>
    </location>
</feature>
<evidence type="ECO:0000313" key="3">
    <source>
        <dbReference type="EMBL" id="GLD54729.1"/>
    </source>
</evidence>
<dbReference type="InterPro" id="IPR011989">
    <property type="entry name" value="ARM-like"/>
</dbReference>
<dbReference type="GO" id="GO:0000226">
    <property type="term" value="P:microtubule cytoskeleton organization"/>
    <property type="evidence" value="ECO:0007669"/>
    <property type="project" value="TreeGrafter"/>
</dbReference>
<dbReference type="SUPFAM" id="SSF48371">
    <property type="entry name" value="ARM repeat"/>
    <property type="match status" value="1"/>
</dbReference>
<proteinExistence type="predicted"/>
<feature type="domain" description="TOG" evidence="2">
    <location>
        <begin position="295"/>
        <end position="531"/>
    </location>
</feature>
<dbReference type="SMART" id="SM01349">
    <property type="entry name" value="TOG"/>
    <property type="match status" value="1"/>
</dbReference>
<dbReference type="GO" id="GO:0005881">
    <property type="term" value="C:cytoplasmic microtubule"/>
    <property type="evidence" value="ECO:0007669"/>
    <property type="project" value="TreeGrafter"/>
</dbReference>
<dbReference type="GO" id="GO:0008017">
    <property type="term" value="F:microtubule binding"/>
    <property type="evidence" value="ECO:0007669"/>
    <property type="project" value="TreeGrafter"/>
</dbReference>
<dbReference type="InterPro" id="IPR016024">
    <property type="entry name" value="ARM-type_fold"/>
</dbReference>
<dbReference type="InterPro" id="IPR024395">
    <property type="entry name" value="CLASP_N_dom"/>
</dbReference>
<dbReference type="AlphaFoldDB" id="A0AAD3MJ32"/>